<evidence type="ECO:0000313" key="3">
    <source>
        <dbReference type="EnsemblProtists" id="EOD21603"/>
    </source>
</evidence>
<keyword evidence="2" id="KW-0732">Signal</keyword>
<feature type="chain" id="PRO_5044264962" evidence="2">
    <location>
        <begin position="19"/>
        <end position="213"/>
    </location>
</feature>
<accession>A0A0D3JDL8</accession>
<dbReference type="HOGENOM" id="CLU_1071315_0_0_1"/>
<evidence type="ECO:0000256" key="2">
    <source>
        <dbReference type="SAM" id="SignalP"/>
    </source>
</evidence>
<dbReference type="KEGG" id="ehx:EMIHUDRAFT_117065"/>
<dbReference type="EnsemblProtists" id="EOD21603">
    <property type="protein sequence ID" value="EOD21603"/>
    <property type="gene ID" value="EMIHUDRAFT_117065"/>
</dbReference>
<evidence type="ECO:0000256" key="1">
    <source>
        <dbReference type="SAM" id="MobiDB-lite"/>
    </source>
</evidence>
<evidence type="ECO:0000313" key="4">
    <source>
        <dbReference type="Proteomes" id="UP000013827"/>
    </source>
</evidence>
<dbReference type="PaxDb" id="2903-EOD21603"/>
<dbReference type="Proteomes" id="UP000013827">
    <property type="component" value="Unassembled WGS sequence"/>
</dbReference>
<dbReference type="RefSeq" id="XP_005774032.1">
    <property type="nucleotide sequence ID" value="XM_005773975.1"/>
</dbReference>
<reference evidence="3" key="2">
    <citation type="submission" date="2024-10" db="UniProtKB">
        <authorList>
            <consortium name="EnsemblProtists"/>
        </authorList>
    </citation>
    <scope>IDENTIFICATION</scope>
</reference>
<dbReference type="GeneID" id="17267148"/>
<sequence length="213" mass="22910">MRGGIVGAAALLLLGCSAYQPGAPHGPPLRHQRSRASTLCADGSAPGTDGGEGAAPKDSAAAEEDSLARDLAEEIGTREFTSELYAHLQRRPDYETSELYKALRNRIDVVDPIYSNLEEAKGREAAVPTPGQTPGEIIDLVTAPMLLGYFQDSKYAVLLDWVSVSYPKKLELSIDKKKALQQCLLRGRSGEAVPVTFQFTKHETVLVKGVSAD</sequence>
<name>A0A0D3JDL8_EMIH1</name>
<feature type="signal peptide" evidence="2">
    <location>
        <begin position="1"/>
        <end position="18"/>
    </location>
</feature>
<proteinExistence type="predicted"/>
<protein>
    <submittedName>
        <fullName evidence="3">Uncharacterized protein</fullName>
    </submittedName>
</protein>
<organism evidence="3 4">
    <name type="scientific">Emiliania huxleyi (strain CCMP1516)</name>
    <dbReference type="NCBI Taxonomy" id="280463"/>
    <lineage>
        <taxon>Eukaryota</taxon>
        <taxon>Haptista</taxon>
        <taxon>Haptophyta</taxon>
        <taxon>Prymnesiophyceae</taxon>
        <taxon>Isochrysidales</taxon>
        <taxon>Noelaerhabdaceae</taxon>
        <taxon>Emiliania</taxon>
    </lineage>
</organism>
<keyword evidence="4" id="KW-1185">Reference proteome</keyword>
<dbReference type="PROSITE" id="PS51257">
    <property type="entry name" value="PROKAR_LIPOPROTEIN"/>
    <property type="match status" value="1"/>
</dbReference>
<feature type="region of interest" description="Disordered" evidence="1">
    <location>
        <begin position="24"/>
        <end position="61"/>
    </location>
</feature>
<dbReference type="AlphaFoldDB" id="A0A0D3JDL8"/>
<reference evidence="4" key="1">
    <citation type="journal article" date="2013" name="Nature">
        <title>Pan genome of the phytoplankton Emiliania underpins its global distribution.</title>
        <authorList>
            <person name="Read B.A."/>
            <person name="Kegel J."/>
            <person name="Klute M.J."/>
            <person name="Kuo A."/>
            <person name="Lefebvre S.C."/>
            <person name="Maumus F."/>
            <person name="Mayer C."/>
            <person name="Miller J."/>
            <person name="Monier A."/>
            <person name="Salamov A."/>
            <person name="Young J."/>
            <person name="Aguilar M."/>
            <person name="Claverie J.M."/>
            <person name="Frickenhaus S."/>
            <person name="Gonzalez K."/>
            <person name="Herman E.K."/>
            <person name="Lin Y.C."/>
            <person name="Napier J."/>
            <person name="Ogata H."/>
            <person name="Sarno A.F."/>
            <person name="Shmutz J."/>
            <person name="Schroeder D."/>
            <person name="de Vargas C."/>
            <person name="Verret F."/>
            <person name="von Dassow P."/>
            <person name="Valentin K."/>
            <person name="Van de Peer Y."/>
            <person name="Wheeler G."/>
            <person name="Dacks J.B."/>
            <person name="Delwiche C.F."/>
            <person name="Dyhrman S.T."/>
            <person name="Glockner G."/>
            <person name="John U."/>
            <person name="Richards T."/>
            <person name="Worden A.Z."/>
            <person name="Zhang X."/>
            <person name="Grigoriev I.V."/>
            <person name="Allen A.E."/>
            <person name="Bidle K."/>
            <person name="Borodovsky M."/>
            <person name="Bowler C."/>
            <person name="Brownlee C."/>
            <person name="Cock J.M."/>
            <person name="Elias M."/>
            <person name="Gladyshev V.N."/>
            <person name="Groth M."/>
            <person name="Guda C."/>
            <person name="Hadaegh A."/>
            <person name="Iglesias-Rodriguez M.D."/>
            <person name="Jenkins J."/>
            <person name="Jones B.M."/>
            <person name="Lawson T."/>
            <person name="Leese F."/>
            <person name="Lindquist E."/>
            <person name="Lobanov A."/>
            <person name="Lomsadze A."/>
            <person name="Malik S.B."/>
            <person name="Marsh M.E."/>
            <person name="Mackinder L."/>
            <person name="Mock T."/>
            <person name="Mueller-Roeber B."/>
            <person name="Pagarete A."/>
            <person name="Parker M."/>
            <person name="Probert I."/>
            <person name="Quesneville H."/>
            <person name="Raines C."/>
            <person name="Rensing S.A."/>
            <person name="Riano-Pachon D.M."/>
            <person name="Richier S."/>
            <person name="Rokitta S."/>
            <person name="Shiraiwa Y."/>
            <person name="Soanes D.M."/>
            <person name="van der Giezen M."/>
            <person name="Wahlund T.M."/>
            <person name="Williams B."/>
            <person name="Wilson W."/>
            <person name="Wolfe G."/>
            <person name="Wurch L.L."/>
        </authorList>
    </citation>
    <scope>NUCLEOTIDE SEQUENCE</scope>
</reference>